<dbReference type="RefSeq" id="WP_045175495.1">
    <property type="nucleotide sequence ID" value="NZ_CP139957.1"/>
</dbReference>
<protein>
    <submittedName>
        <fullName evidence="1">Uncharacterized protein</fullName>
    </submittedName>
</protein>
<reference evidence="1 2" key="1">
    <citation type="submission" date="2023-12" db="EMBL/GenBank/DDBJ databases">
        <authorList>
            <person name="Manesh M.J.H."/>
            <person name="Bing R.G."/>
            <person name="Willard D.J."/>
            <person name="Kelly R.M."/>
        </authorList>
    </citation>
    <scope>NUCLEOTIDE SEQUENCE [LARGE SCALE GENOMIC DNA]</scope>
    <source>
        <strain evidence="1 2">DSM 8977</strain>
    </source>
</reference>
<gene>
    <name evidence="1" type="ORF">SOJ16_002071</name>
</gene>
<evidence type="ECO:0000313" key="2">
    <source>
        <dbReference type="Proteomes" id="UP001322744"/>
    </source>
</evidence>
<keyword evidence="2" id="KW-1185">Reference proteome</keyword>
<dbReference type="Proteomes" id="UP001322744">
    <property type="component" value="Chromosome"/>
</dbReference>
<proteinExistence type="predicted"/>
<accession>A0ABZ0U1Y2</accession>
<sequence>MSNELFEKLQNLHREGFHVEIHLSYLSITQKEHEYYTVVLYKDFKRSVGTSTRSLEEAYEIAYTNWAEQERKNCVANRKNVV</sequence>
<evidence type="ECO:0000313" key="1">
    <source>
        <dbReference type="EMBL" id="WPX08205.1"/>
    </source>
</evidence>
<name>A0ABZ0U1Y2_9FIRM</name>
<organism evidence="1 2">
    <name type="scientific">Anaerocellum danielii</name>
    <dbReference type="NCBI Taxonomy" id="1387557"/>
    <lineage>
        <taxon>Bacteria</taxon>
        <taxon>Bacillati</taxon>
        <taxon>Bacillota</taxon>
        <taxon>Bacillota incertae sedis</taxon>
        <taxon>Caldicellulosiruptorales</taxon>
        <taxon>Caldicellulosiruptoraceae</taxon>
        <taxon>Anaerocellum</taxon>
    </lineage>
</organism>
<dbReference type="EMBL" id="CP139957">
    <property type="protein sequence ID" value="WPX08205.1"/>
    <property type="molecule type" value="Genomic_DNA"/>
</dbReference>